<accession>A0A8T3E1W3</accession>
<comment type="caution">
    <text evidence="3">The sequence shown here is derived from an EMBL/GenBank/DDBJ whole genome shotgun (WGS) entry which is preliminary data.</text>
</comment>
<gene>
    <name evidence="3" type="ORF">AGOR_G00042630</name>
</gene>
<dbReference type="SMART" id="SM00034">
    <property type="entry name" value="CLECT"/>
    <property type="match status" value="1"/>
</dbReference>
<dbReference type="OrthoDB" id="418245at2759"/>
<dbReference type="PROSITE" id="PS00615">
    <property type="entry name" value="C_TYPE_LECTIN_1"/>
    <property type="match status" value="1"/>
</dbReference>
<keyword evidence="1" id="KW-1015">Disulfide bond</keyword>
<dbReference type="Proteomes" id="UP000829720">
    <property type="component" value="Unassembled WGS sequence"/>
</dbReference>
<dbReference type="InterPro" id="IPR016187">
    <property type="entry name" value="CTDL_fold"/>
</dbReference>
<dbReference type="EMBL" id="JAERUA010000003">
    <property type="protein sequence ID" value="KAI1902236.1"/>
    <property type="molecule type" value="Genomic_DNA"/>
</dbReference>
<dbReference type="PANTHER" id="PTHR22803">
    <property type="entry name" value="MANNOSE, PHOSPHOLIPASE, LECTIN RECEPTOR RELATED"/>
    <property type="match status" value="1"/>
</dbReference>
<dbReference type="SUPFAM" id="SSF56436">
    <property type="entry name" value="C-type lectin-like"/>
    <property type="match status" value="1"/>
</dbReference>
<keyword evidence="4" id="KW-1185">Reference proteome</keyword>
<organism evidence="3 4">
    <name type="scientific">Albula goreensis</name>
    <dbReference type="NCBI Taxonomy" id="1534307"/>
    <lineage>
        <taxon>Eukaryota</taxon>
        <taxon>Metazoa</taxon>
        <taxon>Chordata</taxon>
        <taxon>Craniata</taxon>
        <taxon>Vertebrata</taxon>
        <taxon>Euteleostomi</taxon>
        <taxon>Actinopterygii</taxon>
        <taxon>Neopterygii</taxon>
        <taxon>Teleostei</taxon>
        <taxon>Albuliformes</taxon>
        <taxon>Albulidae</taxon>
        <taxon>Albula</taxon>
    </lineage>
</organism>
<dbReference type="InterPro" id="IPR050111">
    <property type="entry name" value="C-type_lectin/snaclec_domain"/>
</dbReference>
<evidence type="ECO:0000313" key="4">
    <source>
        <dbReference type="Proteomes" id="UP000829720"/>
    </source>
</evidence>
<dbReference type="InterPro" id="IPR002353">
    <property type="entry name" value="AntifreezeII"/>
</dbReference>
<dbReference type="InterPro" id="IPR018378">
    <property type="entry name" value="C-type_lectin_CS"/>
</dbReference>
<evidence type="ECO:0000259" key="2">
    <source>
        <dbReference type="PROSITE" id="PS50041"/>
    </source>
</evidence>
<dbReference type="Pfam" id="PF00059">
    <property type="entry name" value="Lectin_C"/>
    <property type="match status" value="1"/>
</dbReference>
<evidence type="ECO:0000256" key="1">
    <source>
        <dbReference type="ARBA" id="ARBA00023157"/>
    </source>
</evidence>
<dbReference type="Gene3D" id="3.10.100.10">
    <property type="entry name" value="Mannose-Binding Protein A, subunit A"/>
    <property type="match status" value="1"/>
</dbReference>
<dbReference type="InterPro" id="IPR016186">
    <property type="entry name" value="C-type_lectin-like/link_sf"/>
</dbReference>
<dbReference type="PROSITE" id="PS50041">
    <property type="entry name" value="C_TYPE_LECTIN_2"/>
    <property type="match status" value="1"/>
</dbReference>
<reference evidence="3" key="1">
    <citation type="submission" date="2021-01" db="EMBL/GenBank/DDBJ databases">
        <authorList>
            <person name="Zahm M."/>
            <person name="Roques C."/>
            <person name="Cabau C."/>
            <person name="Klopp C."/>
            <person name="Donnadieu C."/>
            <person name="Jouanno E."/>
            <person name="Lampietro C."/>
            <person name="Louis A."/>
            <person name="Herpin A."/>
            <person name="Echchiki A."/>
            <person name="Berthelot C."/>
            <person name="Parey E."/>
            <person name="Roest-Crollius H."/>
            <person name="Braasch I."/>
            <person name="Postlethwait J."/>
            <person name="Bobe J."/>
            <person name="Montfort J."/>
            <person name="Bouchez O."/>
            <person name="Begum T."/>
            <person name="Mejri S."/>
            <person name="Adams A."/>
            <person name="Chen W.-J."/>
            <person name="Guiguen Y."/>
        </authorList>
    </citation>
    <scope>NUCLEOTIDE SEQUENCE</scope>
    <source>
        <tissue evidence="3">Blood</tissue>
    </source>
</reference>
<evidence type="ECO:0000313" key="3">
    <source>
        <dbReference type="EMBL" id="KAI1902236.1"/>
    </source>
</evidence>
<dbReference type="PRINTS" id="PR00356">
    <property type="entry name" value="ANTIFREEZEII"/>
</dbReference>
<sequence length="195" mass="21722">MCHSKHVHPEFSEGFPCKQVTSTAIMASFPMATLLSVAVLSGISWGRSPPVIGSACQGGCPAGWMNFNDRCFQYVGRKEEWADAEAHCLTLGGNLASVHSEDEFQFLRSLYRTHDPRENPFWIGLTDCQKKGRLMWSDGSKVDFTRWNSHEPNNHGGRENCVHSNWSSQKGWNDVPCGTKWAFICALRSDAAGLL</sequence>
<name>A0A8T3E1W3_9TELE</name>
<dbReference type="InterPro" id="IPR001304">
    <property type="entry name" value="C-type_lectin-like"/>
</dbReference>
<dbReference type="CDD" id="cd00037">
    <property type="entry name" value="CLECT"/>
    <property type="match status" value="1"/>
</dbReference>
<feature type="domain" description="C-type lectin" evidence="2">
    <location>
        <begin position="67"/>
        <end position="186"/>
    </location>
</feature>
<dbReference type="AlphaFoldDB" id="A0A8T3E1W3"/>
<protein>
    <recommendedName>
        <fullName evidence="2">C-type lectin domain-containing protein</fullName>
    </recommendedName>
</protein>
<proteinExistence type="predicted"/>